<dbReference type="STRING" id="1931275.BV914_03365"/>
<dbReference type="RefSeq" id="WP_085357547.1">
    <property type="nucleotide sequence ID" value="NZ_MTAB01000001.1"/>
</dbReference>
<name>A0A1X3DLK5_9NEIS</name>
<evidence type="ECO:0000256" key="1">
    <source>
        <dbReference type="SAM" id="Phobius"/>
    </source>
</evidence>
<proteinExistence type="predicted"/>
<keyword evidence="1" id="KW-0472">Membrane</keyword>
<dbReference type="OrthoDB" id="5419086at2"/>
<keyword evidence="1" id="KW-1133">Transmembrane helix</keyword>
<keyword evidence="1" id="KW-0812">Transmembrane</keyword>
<accession>A0A1X3DLK5</accession>
<sequence length="136" mass="15161">MELFWPYLTLVASSFTSATILPGTSEAAFLLFINSYPTAQTGALLVAGLCNGLGSIVSYYMGRYIPLNKRPSEKTFRLLNRYGVWTLLFAWLPVVGDALPIAAGWLRLNAWKSSMMLIAGKFIRYTILLTGLNIWM</sequence>
<dbReference type="EMBL" id="MTAB01000001">
    <property type="protein sequence ID" value="OSI25364.1"/>
    <property type="molecule type" value="Genomic_DNA"/>
</dbReference>
<reference evidence="3" key="1">
    <citation type="submission" date="2017-01" db="EMBL/GenBank/DDBJ databases">
        <authorList>
            <person name="Mah S.A."/>
            <person name="Swanson W.J."/>
            <person name="Moy G.W."/>
            <person name="Vacquier V.D."/>
        </authorList>
    </citation>
    <scope>NUCLEOTIDE SEQUENCE [LARGE SCALE GENOMIC DNA]</scope>
    <source>
        <strain evidence="3">124861</strain>
    </source>
</reference>
<dbReference type="PANTHER" id="PTHR42709">
    <property type="entry name" value="ALKALINE PHOSPHATASE LIKE PROTEIN"/>
    <property type="match status" value="1"/>
</dbReference>
<protein>
    <recommendedName>
        <fullName evidence="4">DedA family protein</fullName>
    </recommendedName>
</protein>
<evidence type="ECO:0000313" key="3">
    <source>
        <dbReference type="Proteomes" id="UP000193303"/>
    </source>
</evidence>
<dbReference type="InterPro" id="IPR051311">
    <property type="entry name" value="DedA_domain"/>
</dbReference>
<feature type="transmembrane region" description="Helical" evidence="1">
    <location>
        <begin position="115"/>
        <end position="135"/>
    </location>
</feature>
<feature type="transmembrane region" description="Helical" evidence="1">
    <location>
        <begin position="43"/>
        <end position="61"/>
    </location>
</feature>
<comment type="caution">
    <text evidence="2">The sequence shown here is derived from an EMBL/GenBank/DDBJ whole genome shotgun (WGS) entry which is preliminary data.</text>
</comment>
<gene>
    <name evidence="2" type="ORF">BV912_00360</name>
</gene>
<dbReference type="PANTHER" id="PTHR42709:SF4">
    <property type="entry name" value="INNER MEMBRANE PROTEIN YQAA"/>
    <property type="match status" value="1"/>
</dbReference>
<feature type="transmembrane region" description="Helical" evidence="1">
    <location>
        <begin position="82"/>
        <end position="103"/>
    </location>
</feature>
<evidence type="ECO:0008006" key="4">
    <source>
        <dbReference type="Google" id="ProtNLM"/>
    </source>
</evidence>
<organism evidence="2 3">
    <name type="scientific">Neisseria dumasiana</name>
    <dbReference type="NCBI Taxonomy" id="1931275"/>
    <lineage>
        <taxon>Bacteria</taxon>
        <taxon>Pseudomonadati</taxon>
        <taxon>Pseudomonadota</taxon>
        <taxon>Betaproteobacteria</taxon>
        <taxon>Neisseriales</taxon>
        <taxon>Neisseriaceae</taxon>
        <taxon>Neisseria</taxon>
    </lineage>
</organism>
<dbReference type="AlphaFoldDB" id="A0A1X3DLK5"/>
<dbReference type="Proteomes" id="UP000193303">
    <property type="component" value="Unassembled WGS sequence"/>
</dbReference>
<evidence type="ECO:0000313" key="2">
    <source>
        <dbReference type="EMBL" id="OSI25364.1"/>
    </source>
</evidence>